<reference evidence="1 3" key="1">
    <citation type="journal article" date="2019" name="Sci. Rep.">
        <title>Orb-weaving spider Araneus ventricosus genome elucidates the spidroin gene catalogue.</title>
        <authorList>
            <person name="Kono N."/>
            <person name="Nakamura H."/>
            <person name="Ohtoshi R."/>
            <person name="Moran D.A.P."/>
            <person name="Shinohara A."/>
            <person name="Yoshida Y."/>
            <person name="Fujiwara M."/>
            <person name="Mori M."/>
            <person name="Tomita M."/>
            <person name="Arakawa K."/>
        </authorList>
    </citation>
    <scope>NUCLEOTIDE SEQUENCE [LARGE SCALE GENOMIC DNA]</scope>
</reference>
<protein>
    <submittedName>
        <fullName evidence="1">Uncharacterized protein</fullName>
    </submittedName>
</protein>
<keyword evidence="3" id="KW-1185">Reference proteome</keyword>
<dbReference type="Proteomes" id="UP000499080">
    <property type="component" value="Unassembled WGS sequence"/>
</dbReference>
<sequence>MHIFRSIFVLRPPVDTDLKNGFYPKNPNMFKETEIRQAPWKIYASHILSFQQFIHESYVAYSPPICQVSYRQLYSDVTRSYCPQKMENWSNGKWRRILAGSCYGW</sequence>
<organism evidence="1 3">
    <name type="scientific">Araneus ventricosus</name>
    <name type="common">Orbweaver spider</name>
    <name type="synonym">Epeira ventricosa</name>
    <dbReference type="NCBI Taxonomy" id="182803"/>
    <lineage>
        <taxon>Eukaryota</taxon>
        <taxon>Metazoa</taxon>
        <taxon>Ecdysozoa</taxon>
        <taxon>Arthropoda</taxon>
        <taxon>Chelicerata</taxon>
        <taxon>Arachnida</taxon>
        <taxon>Araneae</taxon>
        <taxon>Araneomorphae</taxon>
        <taxon>Entelegynae</taxon>
        <taxon>Araneoidea</taxon>
        <taxon>Araneidae</taxon>
        <taxon>Araneus</taxon>
    </lineage>
</organism>
<name>A0A4Y2Q0H2_ARAVE</name>
<dbReference type="EMBL" id="BGPR01218361">
    <property type="protein sequence ID" value="GBN57046.1"/>
    <property type="molecule type" value="Genomic_DNA"/>
</dbReference>
<evidence type="ECO:0000313" key="1">
    <source>
        <dbReference type="EMBL" id="GBN56989.1"/>
    </source>
</evidence>
<evidence type="ECO:0000313" key="2">
    <source>
        <dbReference type="EMBL" id="GBN57046.1"/>
    </source>
</evidence>
<dbReference type="AlphaFoldDB" id="A0A4Y2Q0H2"/>
<dbReference type="EMBL" id="BGPR01218333">
    <property type="protein sequence ID" value="GBN56989.1"/>
    <property type="molecule type" value="Genomic_DNA"/>
</dbReference>
<accession>A0A4Y2Q0H2</accession>
<evidence type="ECO:0000313" key="3">
    <source>
        <dbReference type="Proteomes" id="UP000499080"/>
    </source>
</evidence>
<gene>
    <name evidence="2" type="ORF">AVEN_200234_1</name>
    <name evidence="1" type="ORF">AVEN_7454_1</name>
</gene>
<proteinExistence type="predicted"/>
<comment type="caution">
    <text evidence="1">The sequence shown here is derived from an EMBL/GenBank/DDBJ whole genome shotgun (WGS) entry which is preliminary data.</text>
</comment>